<dbReference type="InterPro" id="IPR001787">
    <property type="entry name" value="Ribosomal_bL21"/>
</dbReference>
<dbReference type="PANTHER" id="PTHR21349">
    <property type="entry name" value="50S RIBOSOMAL PROTEIN L21"/>
    <property type="match status" value="1"/>
</dbReference>
<keyword evidence="3 6" id="KW-0694">RNA-binding</keyword>
<accession>A0A0X1KQD8</accession>
<comment type="subunit">
    <text evidence="6">Part of the 50S ribosomal subunit. Contacts protein L20.</text>
</comment>
<evidence type="ECO:0000313" key="9">
    <source>
        <dbReference type="Proteomes" id="UP000077469"/>
    </source>
</evidence>
<dbReference type="PROSITE" id="PS01169">
    <property type="entry name" value="RIBOSOMAL_L21"/>
    <property type="match status" value="1"/>
</dbReference>
<evidence type="ECO:0000256" key="7">
    <source>
        <dbReference type="RuleBase" id="RU000562"/>
    </source>
</evidence>
<dbReference type="HAMAP" id="MF_01363">
    <property type="entry name" value="Ribosomal_bL21"/>
    <property type="match status" value="1"/>
</dbReference>
<keyword evidence="9" id="KW-1185">Reference proteome</keyword>
<comment type="similarity">
    <text evidence="1 6 7">Belongs to the bacterial ribosomal protein bL21 family.</text>
</comment>
<proteinExistence type="inferred from homology"/>
<dbReference type="GO" id="GO:0005737">
    <property type="term" value="C:cytoplasm"/>
    <property type="evidence" value="ECO:0007669"/>
    <property type="project" value="UniProtKB-ARBA"/>
</dbReference>
<dbReference type="Proteomes" id="UP000077469">
    <property type="component" value="Chromosome"/>
</dbReference>
<dbReference type="OrthoDB" id="9813334at2"/>
<organism evidence="8 9">
    <name type="scientific">Pseudothermotoga hypogea DSM 11164 = NBRC 106472</name>
    <dbReference type="NCBI Taxonomy" id="1123384"/>
    <lineage>
        <taxon>Bacteria</taxon>
        <taxon>Thermotogati</taxon>
        <taxon>Thermotogota</taxon>
        <taxon>Thermotogae</taxon>
        <taxon>Thermotogales</taxon>
        <taxon>Thermotogaceae</taxon>
        <taxon>Pseudothermotoga</taxon>
    </lineage>
</organism>
<dbReference type="PATRIC" id="fig|1123384.7.peg.669"/>
<dbReference type="InterPro" id="IPR018258">
    <property type="entry name" value="Ribosomal_bL21_CS"/>
</dbReference>
<comment type="function">
    <text evidence="6 7">This protein binds to 23S rRNA in the presence of protein L20.</text>
</comment>
<dbReference type="GO" id="GO:0006412">
    <property type="term" value="P:translation"/>
    <property type="evidence" value="ECO:0007669"/>
    <property type="project" value="UniProtKB-UniRule"/>
</dbReference>
<dbReference type="RefSeq" id="WP_031502260.1">
    <property type="nucleotide sequence ID" value="NC_022795.1"/>
</dbReference>
<dbReference type="GO" id="GO:0005840">
    <property type="term" value="C:ribosome"/>
    <property type="evidence" value="ECO:0007669"/>
    <property type="project" value="UniProtKB-KW"/>
</dbReference>
<evidence type="ECO:0000256" key="2">
    <source>
        <dbReference type="ARBA" id="ARBA00022730"/>
    </source>
</evidence>
<keyword evidence="4 6" id="KW-0689">Ribosomal protein</keyword>
<evidence type="ECO:0000256" key="5">
    <source>
        <dbReference type="ARBA" id="ARBA00023274"/>
    </source>
</evidence>
<dbReference type="EMBL" id="CP007141">
    <property type="protein sequence ID" value="AJC73420.1"/>
    <property type="molecule type" value="Genomic_DNA"/>
</dbReference>
<keyword evidence="2 6" id="KW-0699">rRNA-binding</keyword>
<dbReference type="SUPFAM" id="SSF141091">
    <property type="entry name" value="L21p-like"/>
    <property type="match status" value="1"/>
</dbReference>
<gene>
    <name evidence="6" type="primary">rplU</name>
    <name evidence="8" type="ORF">AJ81_03430</name>
</gene>
<dbReference type="PANTHER" id="PTHR21349:SF0">
    <property type="entry name" value="LARGE RIBOSOMAL SUBUNIT PROTEIN BL21M"/>
    <property type="match status" value="1"/>
</dbReference>
<reference evidence="8 9" key="1">
    <citation type="submission" date="2014-01" db="EMBL/GenBank/DDBJ databases">
        <title>Genome sequencing of Thermotog hypogea.</title>
        <authorList>
            <person name="Zhang X."/>
            <person name="Alvare G."/>
            <person name="Fristensky B."/>
            <person name="Chen L."/>
            <person name="Suen T."/>
            <person name="Chen Q."/>
            <person name="Ma K."/>
        </authorList>
    </citation>
    <scope>NUCLEOTIDE SEQUENCE [LARGE SCALE GENOMIC DNA]</scope>
    <source>
        <strain evidence="8 9">DSM 11164</strain>
    </source>
</reference>
<dbReference type="KEGG" id="phy:AJ81_03430"/>
<dbReference type="GO" id="GO:0003735">
    <property type="term" value="F:structural constituent of ribosome"/>
    <property type="evidence" value="ECO:0007669"/>
    <property type="project" value="InterPro"/>
</dbReference>
<dbReference type="AlphaFoldDB" id="A0A0X1KQD8"/>
<dbReference type="GO" id="GO:0019843">
    <property type="term" value="F:rRNA binding"/>
    <property type="evidence" value="ECO:0007669"/>
    <property type="project" value="UniProtKB-UniRule"/>
</dbReference>
<evidence type="ECO:0000256" key="4">
    <source>
        <dbReference type="ARBA" id="ARBA00022980"/>
    </source>
</evidence>
<keyword evidence="5 6" id="KW-0687">Ribonucleoprotein</keyword>
<dbReference type="Pfam" id="PF00829">
    <property type="entry name" value="Ribosomal_L21p"/>
    <property type="match status" value="1"/>
</dbReference>
<evidence type="ECO:0000256" key="6">
    <source>
        <dbReference type="HAMAP-Rule" id="MF_01363"/>
    </source>
</evidence>
<name>A0A0X1KQD8_9THEM</name>
<protein>
    <recommendedName>
        <fullName evidence="6">Large ribosomal subunit protein bL21</fullName>
    </recommendedName>
</protein>
<sequence length="107" mass="12241">MYAIIETGGKQYRVTEGDVVAVEKLPQTEGEAVVFDRVVHVSTEQGVKIGQPYVEGCSVKATVLKHEKARKVMSIRYRPKKNVRRRRGHRQWYTLVKIDRIDLGESS</sequence>
<evidence type="ECO:0000256" key="1">
    <source>
        <dbReference type="ARBA" id="ARBA00008563"/>
    </source>
</evidence>
<dbReference type="GO" id="GO:1990904">
    <property type="term" value="C:ribonucleoprotein complex"/>
    <property type="evidence" value="ECO:0007669"/>
    <property type="project" value="UniProtKB-KW"/>
</dbReference>
<evidence type="ECO:0000256" key="3">
    <source>
        <dbReference type="ARBA" id="ARBA00022884"/>
    </source>
</evidence>
<dbReference type="STRING" id="1123384.AJ81_03430"/>
<dbReference type="InterPro" id="IPR036164">
    <property type="entry name" value="bL21-like_sf"/>
</dbReference>
<dbReference type="NCBIfam" id="TIGR00061">
    <property type="entry name" value="L21"/>
    <property type="match status" value="1"/>
</dbReference>
<evidence type="ECO:0000313" key="8">
    <source>
        <dbReference type="EMBL" id="AJC73420.1"/>
    </source>
</evidence>
<dbReference type="InterPro" id="IPR028909">
    <property type="entry name" value="bL21-like"/>
</dbReference>
<dbReference type="PaxDb" id="1123384-AJ81_03430"/>